<evidence type="ECO:0000256" key="7">
    <source>
        <dbReference type="SAM" id="Phobius"/>
    </source>
</evidence>
<evidence type="ECO:0000256" key="1">
    <source>
        <dbReference type="ARBA" id="ARBA00004141"/>
    </source>
</evidence>
<feature type="transmembrane region" description="Helical" evidence="7">
    <location>
        <begin position="328"/>
        <end position="345"/>
    </location>
</feature>
<sequence length="383" mass="41645">MTSEFEYITERKHSVGVRTPLLPIEEDDEVAAEIIKTRGASFHGSVFNLSCTVIGSGIMSLPATLKVLGLVPGVALIVIAAFLTDTSIEMLLRFSKPGLAFSYSDLMDDAFGKIGKILLQICVIINNIGCLIVYMIIIEDVLSGSTSSGVHNSGVLEEWCGEHWWTGRAFVLLVLTIVIFIPLICFQRIVHPIENELEDSSDMRAIVLSSVALCATVYVMTGLFGFLLFGNSTLSDLLSNFDTDLGIPHSSLFNDIIRLSYAGHIMLVYPIVFFPLRLNLDGLLFPSAGPLTSDKMRFALISMGLIAISLVGAIFIPTIWIAFEFTGATVGVLIAYIFPASITLKDPHGIATKKDKIVSVFMIIGAVFSNVVAIYSDAYSLLE</sequence>
<dbReference type="Pfam" id="PF01490">
    <property type="entry name" value="Aa_trans"/>
    <property type="match status" value="2"/>
</dbReference>
<reference evidence="10" key="1">
    <citation type="submission" date="2025-08" db="UniProtKB">
        <authorList>
            <consortium name="RefSeq"/>
        </authorList>
    </citation>
    <scope>IDENTIFICATION</scope>
    <source>
        <tissue evidence="10">Seedling</tissue>
    </source>
</reference>
<dbReference type="InterPro" id="IPR013057">
    <property type="entry name" value="AA_transpt_TM"/>
</dbReference>
<dbReference type="PANTHER" id="PTHR22950">
    <property type="entry name" value="AMINO ACID TRANSPORTER"/>
    <property type="match status" value="1"/>
</dbReference>
<feature type="transmembrane region" description="Helical" evidence="7">
    <location>
        <begin position="206"/>
        <end position="229"/>
    </location>
</feature>
<feature type="transmembrane region" description="Helical" evidence="7">
    <location>
        <begin position="357"/>
        <end position="376"/>
    </location>
</feature>
<feature type="transmembrane region" description="Helical" evidence="7">
    <location>
        <begin position="298"/>
        <end position="322"/>
    </location>
</feature>
<evidence type="ECO:0000256" key="4">
    <source>
        <dbReference type="ARBA" id="ARBA00022970"/>
    </source>
</evidence>
<evidence type="ECO:0000256" key="5">
    <source>
        <dbReference type="ARBA" id="ARBA00022989"/>
    </source>
</evidence>
<proteinExistence type="predicted"/>
<accession>A0A6P3ZXV8</accession>
<feature type="transmembrane region" description="Helical" evidence="7">
    <location>
        <begin position="165"/>
        <end position="186"/>
    </location>
</feature>
<evidence type="ECO:0000313" key="9">
    <source>
        <dbReference type="Proteomes" id="UP001652623"/>
    </source>
</evidence>
<gene>
    <name evidence="10" type="primary">LOC107416525</name>
</gene>
<feature type="transmembrane region" description="Helical" evidence="7">
    <location>
        <begin position="117"/>
        <end position="138"/>
    </location>
</feature>
<dbReference type="GO" id="GO:0015179">
    <property type="term" value="F:L-amino acid transmembrane transporter activity"/>
    <property type="evidence" value="ECO:0007669"/>
    <property type="project" value="TreeGrafter"/>
</dbReference>
<name>A0A6P3ZXV8_ZIZJJ</name>
<dbReference type="AlphaFoldDB" id="A0A6P3ZXV8"/>
<keyword evidence="6 7" id="KW-0472">Membrane</keyword>
<feature type="transmembrane region" description="Helical" evidence="7">
    <location>
        <begin position="259"/>
        <end position="278"/>
    </location>
</feature>
<dbReference type="GO" id="GO:0031090">
    <property type="term" value="C:organelle membrane"/>
    <property type="evidence" value="ECO:0007669"/>
    <property type="project" value="UniProtKB-ARBA"/>
</dbReference>
<keyword evidence="2" id="KW-0813">Transport</keyword>
<evidence type="ECO:0000256" key="6">
    <source>
        <dbReference type="ARBA" id="ARBA00023136"/>
    </source>
</evidence>
<evidence type="ECO:0000256" key="2">
    <source>
        <dbReference type="ARBA" id="ARBA00022448"/>
    </source>
</evidence>
<keyword evidence="9" id="KW-1185">Reference proteome</keyword>
<feature type="transmembrane region" description="Helical" evidence="7">
    <location>
        <begin position="63"/>
        <end position="83"/>
    </location>
</feature>
<organism evidence="9 10">
    <name type="scientific">Ziziphus jujuba</name>
    <name type="common">Chinese jujube</name>
    <name type="synonym">Ziziphus sativa</name>
    <dbReference type="NCBI Taxonomy" id="326968"/>
    <lineage>
        <taxon>Eukaryota</taxon>
        <taxon>Viridiplantae</taxon>
        <taxon>Streptophyta</taxon>
        <taxon>Embryophyta</taxon>
        <taxon>Tracheophyta</taxon>
        <taxon>Spermatophyta</taxon>
        <taxon>Magnoliopsida</taxon>
        <taxon>eudicotyledons</taxon>
        <taxon>Gunneridae</taxon>
        <taxon>Pentapetalae</taxon>
        <taxon>rosids</taxon>
        <taxon>fabids</taxon>
        <taxon>Rosales</taxon>
        <taxon>Rhamnaceae</taxon>
        <taxon>Paliureae</taxon>
        <taxon>Ziziphus</taxon>
    </lineage>
</organism>
<evidence type="ECO:0000259" key="8">
    <source>
        <dbReference type="Pfam" id="PF01490"/>
    </source>
</evidence>
<dbReference type="PANTHER" id="PTHR22950:SF553">
    <property type="entry name" value="AMINO ACID TRANSPORTER AVT6A-LIKE"/>
    <property type="match status" value="1"/>
</dbReference>
<dbReference type="RefSeq" id="XP_015880512.3">
    <property type="nucleotide sequence ID" value="XM_016025026.4"/>
</dbReference>
<evidence type="ECO:0000256" key="3">
    <source>
        <dbReference type="ARBA" id="ARBA00022692"/>
    </source>
</evidence>
<protein>
    <submittedName>
        <fullName evidence="10">Amino acid transporter AVT6A isoform X5</fullName>
    </submittedName>
</protein>
<keyword evidence="3 7" id="KW-0812">Transmembrane</keyword>
<dbReference type="GeneID" id="107416525"/>
<feature type="domain" description="Amino acid transporter transmembrane" evidence="8">
    <location>
        <begin position="188"/>
        <end position="376"/>
    </location>
</feature>
<keyword evidence="5 7" id="KW-1133">Transmembrane helix</keyword>
<keyword evidence="4" id="KW-0029">Amino-acid transport</keyword>
<evidence type="ECO:0000313" key="10">
    <source>
        <dbReference type="RefSeq" id="XP_015880512.3"/>
    </source>
</evidence>
<dbReference type="Proteomes" id="UP001652623">
    <property type="component" value="Chromosome 4"/>
</dbReference>
<comment type="subcellular location">
    <subcellularLocation>
        <location evidence="1">Membrane</location>
        <topology evidence="1">Multi-pass membrane protein</topology>
    </subcellularLocation>
</comment>
<feature type="domain" description="Amino acid transporter transmembrane" evidence="8">
    <location>
        <begin position="39"/>
        <end position="183"/>
    </location>
</feature>